<dbReference type="AlphaFoldDB" id="A0A0E9RRH4"/>
<dbReference type="EMBL" id="GBXM01077654">
    <property type="protein sequence ID" value="JAH30923.1"/>
    <property type="molecule type" value="Transcribed_RNA"/>
</dbReference>
<organism evidence="1">
    <name type="scientific">Anguilla anguilla</name>
    <name type="common">European freshwater eel</name>
    <name type="synonym">Muraena anguilla</name>
    <dbReference type="NCBI Taxonomy" id="7936"/>
    <lineage>
        <taxon>Eukaryota</taxon>
        <taxon>Metazoa</taxon>
        <taxon>Chordata</taxon>
        <taxon>Craniata</taxon>
        <taxon>Vertebrata</taxon>
        <taxon>Euteleostomi</taxon>
        <taxon>Actinopterygii</taxon>
        <taxon>Neopterygii</taxon>
        <taxon>Teleostei</taxon>
        <taxon>Anguilliformes</taxon>
        <taxon>Anguillidae</taxon>
        <taxon>Anguilla</taxon>
    </lineage>
</organism>
<protein>
    <submittedName>
        <fullName evidence="1">Uncharacterized protein</fullName>
    </submittedName>
</protein>
<accession>A0A0E9RRH4</accession>
<evidence type="ECO:0000313" key="1">
    <source>
        <dbReference type="EMBL" id="JAH30923.1"/>
    </source>
</evidence>
<reference evidence="1" key="2">
    <citation type="journal article" date="2015" name="Fish Shellfish Immunol.">
        <title>Early steps in the European eel (Anguilla anguilla)-Vibrio vulnificus interaction in the gills: Role of the RtxA13 toxin.</title>
        <authorList>
            <person name="Callol A."/>
            <person name="Pajuelo D."/>
            <person name="Ebbesson L."/>
            <person name="Teles M."/>
            <person name="MacKenzie S."/>
            <person name="Amaro C."/>
        </authorList>
    </citation>
    <scope>NUCLEOTIDE SEQUENCE</scope>
</reference>
<proteinExistence type="predicted"/>
<reference evidence="1" key="1">
    <citation type="submission" date="2014-11" db="EMBL/GenBank/DDBJ databases">
        <authorList>
            <person name="Amaro Gonzalez C."/>
        </authorList>
    </citation>
    <scope>NUCLEOTIDE SEQUENCE</scope>
</reference>
<name>A0A0E9RRH4_ANGAN</name>
<sequence length="26" mass="3124">MRFFTLECRVMILTQCSECAYVVHWG</sequence>